<dbReference type="Pfam" id="PF01569">
    <property type="entry name" value="PAP2"/>
    <property type="match status" value="1"/>
</dbReference>
<dbReference type="AlphaFoldDB" id="A0A1M3KWP0"/>
<reference evidence="3 4" key="1">
    <citation type="submission" date="2016-09" db="EMBL/GenBank/DDBJ databases">
        <title>Genome-resolved meta-omics ties microbial dynamics to process performance in biotechnology for thiocyanate degradation.</title>
        <authorList>
            <person name="Kantor R.S."/>
            <person name="Huddy R.J."/>
            <person name="Iyer R."/>
            <person name="Thomas B.C."/>
            <person name="Brown C.T."/>
            <person name="Anantharaman K."/>
            <person name="Tringe S."/>
            <person name="Hettich R.L."/>
            <person name="Harrison S.T."/>
            <person name="Banfield J.F."/>
        </authorList>
    </citation>
    <scope>NUCLEOTIDE SEQUENCE [LARGE SCALE GENOMIC DNA]</scope>
    <source>
        <strain evidence="3">59-99</strain>
    </source>
</reference>
<evidence type="ECO:0000313" key="3">
    <source>
        <dbReference type="EMBL" id="OJX56832.1"/>
    </source>
</evidence>
<feature type="transmembrane region" description="Helical" evidence="1">
    <location>
        <begin position="86"/>
        <end position="107"/>
    </location>
</feature>
<dbReference type="STRING" id="1895771.BGO89_09900"/>
<dbReference type="SMART" id="SM00014">
    <property type="entry name" value="acidPPc"/>
    <property type="match status" value="1"/>
</dbReference>
<keyword evidence="1" id="KW-0812">Transmembrane</keyword>
<organism evidence="3 4">
    <name type="scientific">Candidatus Kapaibacterium thiocyanatum</name>
    <dbReference type="NCBI Taxonomy" id="1895771"/>
    <lineage>
        <taxon>Bacteria</taxon>
        <taxon>Pseudomonadati</taxon>
        <taxon>Candidatus Kapaibacteriota</taxon>
        <taxon>Candidatus Kapaibacteriia</taxon>
        <taxon>Candidatus Kapaibacteriales</taxon>
        <taxon>Candidatus Kapaibacteriaceae</taxon>
        <taxon>Candidatus Kapaibacterium</taxon>
    </lineage>
</organism>
<dbReference type="Proteomes" id="UP000184233">
    <property type="component" value="Unassembled WGS sequence"/>
</dbReference>
<keyword evidence="1" id="KW-0472">Membrane</keyword>
<dbReference type="SUPFAM" id="SSF48317">
    <property type="entry name" value="Acid phosphatase/Vanadium-dependent haloperoxidase"/>
    <property type="match status" value="1"/>
</dbReference>
<feature type="transmembrane region" description="Helical" evidence="1">
    <location>
        <begin position="153"/>
        <end position="171"/>
    </location>
</feature>
<feature type="transmembrane region" description="Helical" evidence="1">
    <location>
        <begin position="178"/>
        <end position="198"/>
    </location>
</feature>
<dbReference type="PANTHER" id="PTHR14969">
    <property type="entry name" value="SPHINGOSINE-1-PHOSPHATE PHOSPHOHYDROLASE"/>
    <property type="match status" value="1"/>
</dbReference>
<dbReference type="PANTHER" id="PTHR14969:SF13">
    <property type="entry name" value="AT30094P"/>
    <property type="match status" value="1"/>
</dbReference>
<dbReference type="CDD" id="cd01610">
    <property type="entry name" value="PAP2_like"/>
    <property type="match status" value="1"/>
</dbReference>
<sequence length="236" mass="25238">MIRVLLILCIAGVIPLRAQDCSALSWEARLTYDANHIASTFVRGSSGVVSDALLPLTIGVPVGLYAYGISGIAGSQENKRYAAETGLQAMVTMGATYAIVLAGKHIFDRDRPWQAYPDCITNYRSDADGSFPSGHSAGSAALATTLALRYKEWYVIAPGALYALWTGFSRLNLGMHYLGDVLAGYGVGIGVAVLVHALNTQLFDLADPILPKSGLYTIDSGAMYGHQPIFHFSLSF</sequence>
<proteinExistence type="predicted"/>
<dbReference type="InterPro" id="IPR000326">
    <property type="entry name" value="PAP2/HPO"/>
</dbReference>
<feature type="domain" description="Phosphatidic acid phosphatase type 2/haloperoxidase" evidence="2">
    <location>
        <begin position="85"/>
        <end position="196"/>
    </location>
</feature>
<dbReference type="InterPro" id="IPR036938">
    <property type="entry name" value="PAP2/HPO_sf"/>
</dbReference>
<comment type="caution">
    <text evidence="3">The sequence shown here is derived from an EMBL/GenBank/DDBJ whole genome shotgun (WGS) entry which is preliminary data.</text>
</comment>
<name>A0A1M3KWP0_9BACT</name>
<protein>
    <recommendedName>
        <fullName evidence="2">Phosphatidic acid phosphatase type 2/haloperoxidase domain-containing protein</fullName>
    </recommendedName>
</protein>
<evidence type="ECO:0000259" key="2">
    <source>
        <dbReference type="SMART" id="SM00014"/>
    </source>
</evidence>
<dbReference type="EMBL" id="MKVH01000024">
    <property type="protein sequence ID" value="OJX56832.1"/>
    <property type="molecule type" value="Genomic_DNA"/>
</dbReference>
<accession>A0A1M3KWP0</accession>
<feature type="transmembrane region" description="Helical" evidence="1">
    <location>
        <begin position="52"/>
        <end position="74"/>
    </location>
</feature>
<evidence type="ECO:0000313" key="4">
    <source>
        <dbReference type="Proteomes" id="UP000184233"/>
    </source>
</evidence>
<keyword evidence="1" id="KW-1133">Transmembrane helix</keyword>
<dbReference type="Gene3D" id="1.20.144.10">
    <property type="entry name" value="Phosphatidic acid phosphatase type 2/haloperoxidase"/>
    <property type="match status" value="1"/>
</dbReference>
<gene>
    <name evidence="3" type="ORF">BGO89_09900</name>
</gene>
<evidence type="ECO:0000256" key="1">
    <source>
        <dbReference type="SAM" id="Phobius"/>
    </source>
</evidence>